<keyword evidence="7" id="KW-0966">Cell projection</keyword>
<feature type="compositionally biased region" description="Polar residues" evidence="11">
    <location>
        <begin position="585"/>
        <end position="605"/>
    </location>
</feature>
<feature type="compositionally biased region" description="Low complexity" evidence="11">
    <location>
        <begin position="497"/>
        <end position="512"/>
    </location>
</feature>
<sequence length="838" mass="92670">MGDMGEYYHQISEIQKAVREREIHRLQLEKQILMKTHKRNKRYEELQDKIKEVQKELVQEELKATQRYQSLLAQVDALRREHDLLAAHTERLRQKKRQYEMHIANTYSDLQYKIQGDKYHYFQNSVGAPGRNVSQQPYTPVTSLPTSQPVIVLQSHISPITSSSSSTSSQQPTKPPGSYLPQVYMNYPAYEQQLLHPNGIHLQTVGQKETSIRFTSPHTGERTYTNTPAAVTSGATNLFNSSAQYCHLGNINDQSNSVSDIIDTTPSGDVNQPLNESQNAVVAPHDFNSFIPVSHVETNHSLHNVFSEVQPSQDLVTGDAESIALRNISIPDHLTTQDLHSQQLHNNPLQNPISRTQCNQMGNRSHAHLPENPTLPSSINSQYDSSKIPAVTAMLSLPESVSSPKSLTHTQFLEAKLSEVSGHGSVMKNDEILHQTPMQTTNESEYNLCEVQISGRNTIEKASTHSVLENVKENQNANIDAKEEEASVEQQLSNALNNQPLLLNSNLSTSDLNGEEQTSENEKENVDMSASGIIIDSEKKLTDSTANSLGDKCFAETLNINKENRYQRISNESLPACDGGELPAHSTNDNTNKSHVTKDAQSALPSKETCQVNLISSDAITNNNNIVTASQKKHCDTALTASMDSTVMKADVDAPQSSVVHIKEEPSNLIREDELKKTSHQSVESKSSSSELTSPEKIDQHSHRERNNIHNTNENESGIAEALHLKVSAENQEEEEDSDFFDRDVVVTATAAYRSLVGNTLGDAAASLGTESESDEVEGQMSSFVSKQQTQSARSTFKPFASSIPSLRPQPPETDTDSVDSVEAAIQAALKNKKRSAI</sequence>
<feature type="coiled-coil region" evidence="10">
    <location>
        <begin position="36"/>
        <end position="81"/>
    </location>
</feature>
<reference evidence="12 13" key="1">
    <citation type="journal article" date="2024" name="BMC Genomics">
        <title>Genome assembly of redclaw crayfish (Cherax quadricarinatus) provides insights into its immune adaptation and hypoxia tolerance.</title>
        <authorList>
            <person name="Liu Z."/>
            <person name="Zheng J."/>
            <person name="Li H."/>
            <person name="Fang K."/>
            <person name="Wang S."/>
            <person name="He J."/>
            <person name="Zhou D."/>
            <person name="Weng S."/>
            <person name="Chi M."/>
            <person name="Gu Z."/>
            <person name="He J."/>
            <person name="Li F."/>
            <person name="Wang M."/>
        </authorList>
    </citation>
    <scope>NUCLEOTIDE SEQUENCE [LARGE SCALE GENOMIC DNA]</scope>
    <source>
        <strain evidence="12">ZL_2023a</strain>
    </source>
</reference>
<organism evidence="12 13">
    <name type="scientific">Cherax quadricarinatus</name>
    <name type="common">Australian red claw crayfish</name>
    <dbReference type="NCBI Taxonomy" id="27406"/>
    <lineage>
        <taxon>Eukaryota</taxon>
        <taxon>Metazoa</taxon>
        <taxon>Ecdysozoa</taxon>
        <taxon>Arthropoda</taxon>
        <taxon>Crustacea</taxon>
        <taxon>Multicrustacea</taxon>
        <taxon>Malacostraca</taxon>
        <taxon>Eumalacostraca</taxon>
        <taxon>Eucarida</taxon>
        <taxon>Decapoda</taxon>
        <taxon>Pleocyemata</taxon>
        <taxon>Astacidea</taxon>
        <taxon>Parastacoidea</taxon>
        <taxon>Parastacidae</taxon>
        <taxon>Cherax</taxon>
    </lineage>
</organism>
<feature type="compositionally biased region" description="Low complexity" evidence="11">
    <location>
        <begin position="680"/>
        <end position="693"/>
    </location>
</feature>
<evidence type="ECO:0000256" key="8">
    <source>
        <dbReference type="ARBA" id="ARBA00024919"/>
    </source>
</evidence>
<evidence type="ECO:0000256" key="7">
    <source>
        <dbReference type="ARBA" id="ARBA00023273"/>
    </source>
</evidence>
<feature type="region of interest" description="Disordered" evidence="11">
    <location>
        <begin position="768"/>
        <end position="822"/>
    </location>
</feature>
<evidence type="ECO:0000256" key="2">
    <source>
        <dbReference type="ARBA" id="ARBA00004300"/>
    </source>
</evidence>
<evidence type="ECO:0000256" key="3">
    <source>
        <dbReference type="ARBA" id="ARBA00010767"/>
    </source>
</evidence>
<dbReference type="PANTHER" id="PTHR16299">
    <property type="entry name" value="CENTROSOMAL PROTEIN KIZUNA"/>
    <property type="match status" value="1"/>
</dbReference>
<keyword evidence="6" id="KW-0206">Cytoskeleton</keyword>
<dbReference type="Proteomes" id="UP001445076">
    <property type="component" value="Unassembled WGS sequence"/>
</dbReference>
<feature type="region of interest" description="Disordered" evidence="11">
    <location>
        <begin position="497"/>
        <end position="530"/>
    </location>
</feature>
<feature type="compositionally biased region" description="Basic and acidic residues" evidence="11">
    <location>
        <begin position="694"/>
        <end position="708"/>
    </location>
</feature>
<proteinExistence type="inferred from homology"/>
<keyword evidence="13" id="KW-1185">Reference proteome</keyword>
<comment type="similarity">
    <text evidence="3">Belongs to the kizuna family.</text>
</comment>
<evidence type="ECO:0000256" key="11">
    <source>
        <dbReference type="SAM" id="MobiDB-lite"/>
    </source>
</evidence>
<keyword evidence="10" id="KW-0175">Coiled coil</keyword>
<keyword evidence="5" id="KW-0963">Cytoplasm</keyword>
<dbReference type="InterPro" id="IPR026742">
    <property type="entry name" value="Centrosomal_kizuma"/>
</dbReference>
<dbReference type="PANTHER" id="PTHR16299:SF2">
    <property type="entry name" value="CENTROSOMAL PROTEIN KIZUNA"/>
    <property type="match status" value="1"/>
</dbReference>
<evidence type="ECO:0000313" key="13">
    <source>
        <dbReference type="Proteomes" id="UP001445076"/>
    </source>
</evidence>
<comment type="caution">
    <text evidence="12">The sequence shown here is derived from an EMBL/GenBank/DDBJ whole genome shotgun (WGS) entry which is preliminary data.</text>
</comment>
<feature type="region of interest" description="Disordered" evidence="11">
    <location>
        <begin position="577"/>
        <end position="605"/>
    </location>
</feature>
<name>A0AAW0X3H4_CHEQU</name>
<protein>
    <recommendedName>
        <fullName evidence="4">Centrosomal protein kizuna</fullName>
    </recommendedName>
    <alternativeName>
        <fullName evidence="9">Polo-like kinase 1 substrate 1</fullName>
    </alternativeName>
</protein>
<evidence type="ECO:0000256" key="5">
    <source>
        <dbReference type="ARBA" id="ARBA00022490"/>
    </source>
</evidence>
<dbReference type="GO" id="GO:0007051">
    <property type="term" value="P:spindle organization"/>
    <property type="evidence" value="ECO:0007669"/>
    <property type="project" value="InterPro"/>
</dbReference>
<dbReference type="AlphaFoldDB" id="A0AAW0X3H4"/>
<evidence type="ECO:0000256" key="10">
    <source>
        <dbReference type="SAM" id="Coils"/>
    </source>
</evidence>
<evidence type="ECO:0000256" key="6">
    <source>
        <dbReference type="ARBA" id="ARBA00023212"/>
    </source>
</evidence>
<evidence type="ECO:0000313" key="12">
    <source>
        <dbReference type="EMBL" id="KAK8738427.1"/>
    </source>
</evidence>
<dbReference type="EMBL" id="JARKIK010000039">
    <property type="protein sequence ID" value="KAK8738427.1"/>
    <property type="molecule type" value="Genomic_DNA"/>
</dbReference>
<feature type="compositionally biased region" description="Polar residues" evidence="11">
    <location>
        <begin position="780"/>
        <end position="795"/>
    </location>
</feature>
<feature type="compositionally biased region" description="Low complexity" evidence="11">
    <location>
        <begin position="160"/>
        <end position="172"/>
    </location>
</feature>
<feature type="region of interest" description="Disordered" evidence="11">
    <location>
        <begin position="657"/>
        <end position="715"/>
    </location>
</feature>
<evidence type="ECO:0000256" key="1">
    <source>
        <dbReference type="ARBA" id="ARBA00004120"/>
    </source>
</evidence>
<comment type="function">
    <text evidence="8">Centrosomal protein required for establishing a robust mitotic centrosome architecture that can endure the forces that converge on the centrosomes during spindle formation. Required for stabilizing the expanded pericentriolar material around the centriole.</text>
</comment>
<dbReference type="GO" id="GO:0005813">
    <property type="term" value="C:centrosome"/>
    <property type="evidence" value="ECO:0007669"/>
    <property type="project" value="UniProtKB-SubCell"/>
</dbReference>
<gene>
    <name evidence="12" type="ORF">OTU49_003871</name>
</gene>
<accession>A0AAW0X3H4</accession>
<evidence type="ECO:0000256" key="4">
    <source>
        <dbReference type="ARBA" id="ARBA00013872"/>
    </source>
</evidence>
<evidence type="ECO:0000256" key="9">
    <source>
        <dbReference type="ARBA" id="ARBA00031153"/>
    </source>
</evidence>
<comment type="subcellular location">
    <subcellularLocation>
        <location evidence="1">Cytoplasm</location>
        <location evidence="1">Cytoskeleton</location>
        <location evidence="1">Cilium basal body</location>
    </subcellularLocation>
    <subcellularLocation>
        <location evidence="2">Cytoplasm</location>
        <location evidence="2">Cytoskeleton</location>
        <location evidence="2">Microtubule organizing center</location>
        <location evidence="2">Centrosome</location>
    </subcellularLocation>
</comment>
<feature type="region of interest" description="Disordered" evidence="11">
    <location>
        <begin position="160"/>
        <end position="179"/>
    </location>
</feature>
<feature type="compositionally biased region" description="Basic and acidic residues" evidence="11">
    <location>
        <begin position="661"/>
        <end position="677"/>
    </location>
</feature>